<sequence>MNAGSIEPVLRQKFGGPTTEAMIESALKHVALLEREGFTDIVLSLKASNVRDTVDAYRAISKRVDYPLHVGVTETGDVASGIIKSAAGIGSLLLDGIGDTIRVSLTDDPVHEVETGLKILRAVGLLRDDIELVSCPTCGRTRVDVMKMVELVNTRLPHKKGYLKIAVMGCAVNGPGEARDADIGVAFGDGNGILFEKGQQVYHGAAEDVVEHLIARAGELLAANQK</sequence>
<feature type="domain" description="IspG C-terminal" evidence="9">
    <location>
        <begin position="131"/>
        <end position="215"/>
    </location>
</feature>
<dbReference type="InterPro" id="IPR058578">
    <property type="entry name" value="IspG_TIM"/>
</dbReference>
<evidence type="ECO:0000256" key="2">
    <source>
        <dbReference type="ARBA" id="ARBA00022485"/>
    </source>
</evidence>
<evidence type="ECO:0000313" key="10">
    <source>
        <dbReference type="EMBL" id="MPM75595.1"/>
    </source>
</evidence>
<gene>
    <name evidence="10" type="primary">ispG_33</name>
    <name evidence="10" type="ORF">SDC9_122589</name>
</gene>
<dbReference type="InterPro" id="IPR004588">
    <property type="entry name" value="IspG_bac-typ"/>
</dbReference>
<dbReference type="GO" id="GO:0046429">
    <property type="term" value="F:4-hydroxy-3-methylbut-2-en-1-yl diphosphate synthase activity (ferredoxin)"/>
    <property type="evidence" value="ECO:0007669"/>
    <property type="project" value="InterPro"/>
</dbReference>
<dbReference type="GO" id="GO:0019288">
    <property type="term" value="P:isopentenyl diphosphate biosynthetic process, methylerythritol 4-phosphate pathway"/>
    <property type="evidence" value="ECO:0007669"/>
    <property type="project" value="TreeGrafter"/>
</dbReference>
<keyword evidence="5" id="KW-0408">Iron</keyword>
<reference evidence="10" key="1">
    <citation type="submission" date="2019-08" db="EMBL/GenBank/DDBJ databases">
        <authorList>
            <person name="Kucharzyk K."/>
            <person name="Murdoch R.W."/>
            <person name="Higgins S."/>
            <person name="Loffler F."/>
        </authorList>
    </citation>
    <scope>NUCLEOTIDE SEQUENCE</scope>
</reference>
<keyword evidence="3" id="KW-0479">Metal-binding</keyword>
<dbReference type="SUPFAM" id="SSF56014">
    <property type="entry name" value="Nitrite and sulphite reductase 4Fe-4S domain-like"/>
    <property type="match status" value="1"/>
</dbReference>
<proteinExistence type="predicted"/>
<dbReference type="AlphaFoldDB" id="A0A645CFB6"/>
<dbReference type="GO" id="GO:0141197">
    <property type="term" value="F:4-hydroxy-3-methylbut-2-enyl-diphosphate synthase activity (flavodoxin)"/>
    <property type="evidence" value="ECO:0007669"/>
    <property type="project" value="UniProtKB-EC"/>
</dbReference>
<dbReference type="InterPro" id="IPR058579">
    <property type="entry name" value="IspG_C"/>
</dbReference>
<keyword evidence="4 10" id="KW-0560">Oxidoreductase</keyword>
<dbReference type="Gene3D" id="3.30.413.10">
    <property type="entry name" value="Sulfite Reductase Hemoprotein, domain 1"/>
    <property type="match status" value="1"/>
</dbReference>
<dbReference type="PANTHER" id="PTHR30454:SF0">
    <property type="entry name" value="4-HYDROXY-3-METHYLBUT-2-EN-1-YL DIPHOSPHATE SYNTHASE (FERREDOXIN), CHLOROPLASTIC"/>
    <property type="match status" value="1"/>
</dbReference>
<name>A0A645CFB6_9ZZZZ</name>
<evidence type="ECO:0000256" key="3">
    <source>
        <dbReference type="ARBA" id="ARBA00022723"/>
    </source>
</evidence>
<keyword evidence="7" id="KW-0414">Isoprene biosynthesis</keyword>
<evidence type="ECO:0000259" key="8">
    <source>
        <dbReference type="Pfam" id="PF04551"/>
    </source>
</evidence>
<evidence type="ECO:0000259" key="9">
    <source>
        <dbReference type="Pfam" id="PF26540"/>
    </source>
</evidence>
<evidence type="ECO:0000256" key="4">
    <source>
        <dbReference type="ARBA" id="ARBA00023002"/>
    </source>
</evidence>
<dbReference type="Gene3D" id="3.20.20.20">
    <property type="entry name" value="Dihydropteroate synthase-like"/>
    <property type="match status" value="1"/>
</dbReference>
<dbReference type="GO" id="GO:0046872">
    <property type="term" value="F:metal ion binding"/>
    <property type="evidence" value="ECO:0007669"/>
    <property type="project" value="UniProtKB-KW"/>
</dbReference>
<dbReference type="Pfam" id="PF26540">
    <property type="entry name" value="GcpE_C"/>
    <property type="match status" value="1"/>
</dbReference>
<dbReference type="InterPro" id="IPR045854">
    <property type="entry name" value="NO2/SO3_Rdtase_4Fe4S_sf"/>
</dbReference>
<dbReference type="PANTHER" id="PTHR30454">
    <property type="entry name" value="4-HYDROXY-3-METHYLBUT-2-EN-1-YL DIPHOSPHATE SYNTHASE"/>
    <property type="match status" value="1"/>
</dbReference>
<keyword evidence="6" id="KW-0411">Iron-sulfur</keyword>
<feature type="domain" description="IspG TIM-barrel" evidence="8">
    <location>
        <begin position="1"/>
        <end position="116"/>
    </location>
</feature>
<evidence type="ECO:0000256" key="5">
    <source>
        <dbReference type="ARBA" id="ARBA00023004"/>
    </source>
</evidence>
<dbReference type="Pfam" id="PF04551">
    <property type="entry name" value="GcpE"/>
    <property type="match status" value="1"/>
</dbReference>
<comment type="caution">
    <text evidence="10">The sequence shown here is derived from an EMBL/GenBank/DDBJ whole genome shotgun (WGS) entry which is preliminary data.</text>
</comment>
<dbReference type="GO" id="GO:0016114">
    <property type="term" value="P:terpenoid biosynthetic process"/>
    <property type="evidence" value="ECO:0007669"/>
    <property type="project" value="InterPro"/>
</dbReference>
<evidence type="ECO:0000256" key="6">
    <source>
        <dbReference type="ARBA" id="ARBA00023014"/>
    </source>
</evidence>
<dbReference type="InterPro" id="IPR011005">
    <property type="entry name" value="Dihydropteroate_synth-like_sf"/>
</dbReference>
<dbReference type="EC" id="1.17.7.3" evidence="10"/>
<dbReference type="EMBL" id="VSSQ01026731">
    <property type="protein sequence ID" value="MPM75595.1"/>
    <property type="molecule type" value="Genomic_DNA"/>
</dbReference>
<organism evidence="10">
    <name type="scientific">bioreactor metagenome</name>
    <dbReference type="NCBI Taxonomy" id="1076179"/>
    <lineage>
        <taxon>unclassified sequences</taxon>
        <taxon>metagenomes</taxon>
        <taxon>ecological metagenomes</taxon>
    </lineage>
</organism>
<keyword evidence="2" id="KW-0004">4Fe-4S</keyword>
<protein>
    <submittedName>
        <fullName evidence="10">4-hydroxy-3-methylbut-2-en-1-yl diphosphate synthase (Flavodoxin)</fullName>
        <ecNumber evidence="10">1.17.7.3</ecNumber>
    </submittedName>
</protein>
<comment type="cofactor">
    <cofactor evidence="1">
        <name>[4Fe-4S] cluster</name>
        <dbReference type="ChEBI" id="CHEBI:49883"/>
    </cofactor>
</comment>
<evidence type="ECO:0000256" key="1">
    <source>
        <dbReference type="ARBA" id="ARBA00001966"/>
    </source>
</evidence>
<accession>A0A645CFB6</accession>
<dbReference type="GO" id="GO:0051539">
    <property type="term" value="F:4 iron, 4 sulfur cluster binding"/>
    <property type="evidence" value="ECO:0007669"/>
    <property type="project" value="UniProtKB-KW"/>
</dbReference>
<evidence type="ECO:0000256" key="7">
    <source>
        <dbReference type="ARBA" id="ARBA00023229"/>
    </source>
</evidence>